<dbReference type="Proteomes" id="UP000784294">
    <property type="component" value="Unassembled WGS sequence"/>
</dbReference>
<evidence type="ECO:0000313" key="2">
    <source>
        <dbReference type="Proteomes" id="UP000784294"/>
    </source>
</evidence>
<gene>
    <name evidence="1" type="ORF">PXEA_LOCUS18698</name>
</gene>
<accession>A0A3S5AC17</accession>
<protein>
    <submittedName>
        <fullName evidence="1">Uncharacterized protein</fullName>
    </submittedName>
</protein>
<sequence length="128" mass="13589">MTRTVCLTPTDDLVGNPTLFLHACRKVNSEKVMSDSRCCYLQTLCDAAGRTGAGCCHLLEEIDITRGEGLVDEVGELAAQTLATGVPTEGGEEALGGLAEAMQARQCHTSHQQRLNGNTKVGRRGGIM</sequence>
<name>A0A3S5AC17_9PLAT</name>
<dbReference type="EMBL" id="CAAALY010072680">
    <property type="protein sequence ID" value="VEL25258.1"/>
    <property type="molecule type" value="Genomic_DNA"/>
</dbReference>
<keyword evidence="2" id="KW-1185">Reference proteome</keyword>
<evidence type="ECO:0000313" key="1">
    <source>
        <dbReference type="EMBL" id="VEL25258.1"/>
    </source>
</evidence>
<comment type="caution">
    <text evidence="1">The sequence shown here is derived from an EMBL/GenBank/DDBJ whole genome shotgun (WGS) entry which is preliminary data.</text>
</comment>
<dbReference type="AlphaFoldDB" id="A0A3S5AC17"/>
<reference evidence="1" key="1">
    <citation type="submission" date="2018-11" db="EMBL/GenBank/DDBJ databases">
        <authorList>
            <consortium name="Pathogen Informatics"/>
        </authorList>
    </citation>
    <scope>NUCLEOTIDE SEQUENCE</scope>
</reference>
<proteinExistence type="predicted"/>
<organism evidence="1 2">
    <name type="scientific">Protopolystoma xenopodis</name>
    <dbReference type="NCBI Taxonomy" id="117903"/>
    <lineage>
        <taxon>Eukaryota</taxon>
        <taxon>Metazoa</taxon>
        <taxon>Spiralia</taxon>
        <taxon>Lophotrochozoa</taxon>
        <taxon>Platyhelminthes</taxon>
        <taxon>Monogenea</taxon>
        <taxon>Polyopisthocotylea</taxon>
        <taxon>Polystomatidea</taxon>
        <taxon>Polystomatidae</taxon>
        <taxon>Protopolystoma</taxon>
    </lineage>
</organism>